<dbReference type="GeneID" id="85361433"/>
<gene>
    <name evidence="1" type="ORF">EV420DRAFT_1646270</name>
</gene>
<sequence>MACQDDVLPLNKPITTSMGESMHGFAYSQGNDLFNLHCGLQQEHGRLVFDPEHRLDGRSTKKDVSAFIIHSRGWTKGMYLLGISVPSPQPGTLTFFTSGTLEMHAFFAELTTEAERTRREPCGIMKGDVEKGVQLPLKVKLASREEPE</sequence>
<protein>
    <submittedName>
        <fullName evidence="1">Uncharacterized protein</fullName>
    </submittedName>
</protein>
<keyword evidence="2" id="KW-1185">Reference proteome</keyword>
<evidence type="ECO:0000313" key="1">
    <source>
        <dbReference type="EMBL" id="KAK0451196.1"/>
    </source>
</evidence>
<evidence type="ECO:0000313" key="2">
    <source>
        <dbReference type="Proteomes" id="UP001175211"/>
    </source>
</evidence>
<dbReference type="AlphaFoldDB" id="A0AA39K0L4"/>
<proteinExistence type="predicted"/>
<comment type="caution">
    <text evidence="1">The sequence shown here is derived from an EMBL/GenBank/DDBJ whole genome shotgun (WGS) entry which is preliminary data.</text>
</comment>
<accession>A0AA39K0L4</accession>
<name>A0AA39K0L4_ARMTA</name>
<dbReference type="Proteomes" id="UP001175211">
    <property type="component" value="Unassembled WGS sequence"/>
</dbReference>
<organism evidence="1 2">
    <name type="scientific">Armillaria tabescens</name>
    <name type="common">Ringless honey mushroom</name>
    <name type="synonym">Agaricus tabescens</name>
    <dbReference type="NCBI Taxonomy" id="1929756"/>
    <lineage>
        <taxon>Eukaryota</taxon>
        <taxon>Fungi</taxon>
        <taxon>Dikarya</taxon>
        <taxon>Basidiomycota</taxon>
        <taxon>Agaricomycotina</taxon>
        <taxon>Agaricomycetes</taxon>
        <taxon>Agaricomycetidae</taxon>
        <taxon>Agaricales</taxon>
        <taxon>Marasmiineae</taxon>
        <taxon>Physalacriaceae</taxon>
        <taxon>Desarmillaria</taxon>
    </lineage>
</organism>
<reference evidence="1" key="1">
    <citation type="submission" date="2023-06" db="EMBL/GenBank/DDBJ databases">
        <authorList>
            <consortium name="Lawrence Berkeley National Laboratory"/>
            <person name="Ahrendt S."/>
            <person name="Sahu N."/>
            <person name="Indic B."/>
            <person name="Wong-Bajracharya J."/>
            <person name="Merenyi Z."/>
            <person name="Ke H.-M."/>
            <person name="Monk M."/>
            <person name="Kocsube S."/>
            <person name="Drula E."/>
            <person name="Lipzen A."/>
            <person name="Balint B."/>
            <person name="Henrissat B."/>
            <person name="Andreopoulos B."/>
            <person name="Martin F.M."/>
            <person name="Harder C.B."/>
            <person name="Rigling D."/>
            <person name="Ford K.L."/>
            <person name="Foster G.D."/>
            <person name="Pangilinan J."/>
            <person name="Papanicolaou A."/>
            <person name="Barry K."/>
            <person name="LaButti K."/>
            <person name="Viragh M."/>
            <person name="Koriabine M."/>
            <person name="Yan M."/>
            <person name="Riley R."/>
            <person name="Champramary S."/>
            <person name="Plett K.L."/>
            <person name="Tsai I.J."/>
            <person name="Slot J."/>
            <person name="Sipos G."/>
            <person name="Plett J."/>
            <person name="Nagy L.G."/>
            <person name="Grigoriev I.V."/>
        </authorList>
    </citation>
    <scope>NUCLEOTIDE SEQUENCE</scope>
    <source>
        <strain evidence="1">CCBAS 213</strain>
    </source>
</reference>
<dbReference type="RefSeq" id="XP_060327533.1">
    <property type="nucleotide sequence ID" value="XM_060477885.1"/>
</dbReference>
<dbReference type="EMBL" id="JAUEPS010000034">
    <property type="protein sequence ID" value="KAK0451196.1"/>
    <property type="molecule type" value="Genomic_DNA"/>
</dbReference>